<evidence type="ECO:0000313" key="2">
    <source>
        <dbReference type="Proteomes" id="UP001519460"/>
    </source>
</evidence>
<dbReference type="EMBL" id="JACVVK020000298">
    <property type="protein sequence ID" value="KAK7479633.1"/>
    <property type="molecule type" value="Genomic_DNA"/>
</dbReference>
<keyword evidence="2" id="KW-1185">Reference proteome</keyword>
<dbReference type="AlphaFoldDB" id="A0ABD0JXK8"/>
<gene>
    <name evidence="1" type="ORF">BaRGS_00029099</name>
</gene>
<proteinExistence type="predicted"/>
<reference evidence="1 2" key="1">
    <citation type="journal article" date="2023" name="Sci. Data">
        <title>Genome assembly of the Korean intertidal mud-creeper Batillaria attramentaria.</title>
        <authorList>
            <person name="Patra A.K."/>
            <person name="Ho P.T."/>
            <person name="Jun S."/>
            <person name="Lee S.J."/>
            <person name="Kim Y."/>
            <person name="Won Y.J."/>
        </authorList>
    </citation>
    <scope>NUCLEOTIDE SEQUENCE [LARGE SCALE GENOMIC DNA]</scope>
    <source>
        <strain evidence="1">Wonlab-2016</strain>
    </source>
</reference>
<dbReference type="Proteomes" id="UP001519460">
    <property type="component" value="Unassembled WGS sequence"/>
</dbReference>
<organism evidence="1 2">
    <name type="scientific">Batillaria attramentaria</name>
    <dbReference type="NCBI Taxonomy" id="370345"/>
    <lineage>
        <taxon>Eukaryota</taxon>
        <taxon>Metazoa</taxon>
        <taxon>Spiralia</taxon>
        <taxon>Lophotrochozoa</taxon>
        <taxon>Mollusca</taxon>
        <taxon>Gastropoda</taxon>
        <taxon>Caenogastropoda</taxon>
        <taxon>Sorbeoconcha</taxon>
        <taxon>Cerithioidea</taxon>
        <taxon>Batillariidae</taxon>
        <taxon>Batillaria</taxon>
    </lineage>
</organism>
<evidence type="ECO:0000313" key="1">
    <source>
        <dbReference type="EMBL" id="KAK7479633.1"/>
    </source>
</evidence>
<comment type="caution">
    <text evidence="1">The sequence shown here is derived from an EMBL/GenBank/DDBJ whole genome shotgun (WGS) entry which is preliminary data.</text>
</comment>
<name>A0ABD0JXK8_9CAEN</name>
<protein>
    <submittedName>
        <fullName evidence="1">Uncharacterized protein</fullName>
    </submittedName>
</protein>
<sequence length="169" mass="18702">MGAIADYRDADDFDTWKICAWVFSNITAKDCKSEERKCFKPGIGSSFALQSFSYLGRQPCQVPVASKILTGAKQKRCCEEIGLLDGVRPTHDHGHSTAHNNTRENGPIALYCTWHSCTDVTPCSGLHVPADQAPLIHRVSGAGFPSCCQAALKSHRQQFCWLYEELKPD</sequence>
<accession>A0ABD0JXK8</accession>